<evidence type="ECO:0000259" key="8">
    <source>
        <dbReference type="PROSITE" id="PS50850"/>
    </source>
</evidence>
<feature type="transmembrane region" description="Helical" evidence="7">
    <location>
        <begin position="12"/>
        <end position="37"/>
    </location>
</feature>
<dbReference type="OrthoDB" id="7055052at2"/>
<dbReference type="Gene3D" id="1.20.1250.20">
    <property type="entry name" value="MFS general substrate transporter like domains"/>
    <property type="match status" value="1"/>
</dbReference>
<keyword evidence="4 7" id="KW-0812">Transmembrane</keyword>
<accession>A0A2S5GA46</accession>
<feature type="transmembrane region" description="Helical" evidence="7">
    <location>
        <begin position="251"/>
        <end position="271"/>
    </location>
</feature>
<dbReference type="PANTHER" id="PTHR23513">
    <property type="entry name" value="INTEGRAL MEMBRANE EFFLUX PROTEIN-RELATED"/>
    <property type="match status" value="1"/>
</dbReference>
<organism evidence="9 10">
    <name type="scientific">Jeotgalibacillus proteolyticus</name>
    <dbReference type="NCBI Taxonomy" id="2082395"/>
    <lineage>
        <taxon>Bacteria</taxon>
        <taxon>Bacillati</taxon>
        <taxon>Bacillota</taxon>
        <taxon>Bacilli</taxon>
        <taxon>Bacillales</taxon>
        <taxon>Caryophanaceae</taxon>
        <taxon>Jeotgalibacillus</taxon>
    </lineage>
</organism>
<evidence type="ECO:0000256" key="2">
    <source>
        <dbReference type="ARBA" id="ARBA00022448"/>
    </source>
</evidence>
<feature type="transmembrane region" description="Helical" evidence="7">
    <location>
        <begin position="168"/>
        <end position="188"/>
    </location>
</feature>
<name>A0A2S5GA46_9BACL</name>
<feature type="domain" description="Major facilitator superfamily (MFS) profile" evidence="8">
    <location>
        <begin position="215"/>
        <end position="412"/>
    </location>
</feature>
<dbReference type="CDD" id="cd06173">
    <property type="entry name" value="MFS_MefA_like"/>
    <property type="match status" value="1"/>
</dbReference>
<reference evidence="9 10" key="1">
    <citation type="submission" date="2018-02" db="EMBL/GenBank/DDBJ databases">
        <title>Jeotgalibacillus proteolyticum sp. nov. a protease producing bacterium isolated from ocean sediments of Laizhou Bay.</title>
        <authorList>
            <person name="Li Y."/>
        </authorList>
    </citation>
    <scope>NUCLEOTIDE SEQUENCE [LARGE SCALE GENOMIC DNA]</scope>
    <source>
        <strain evidence="9 10">22-7</strain>
    </source>
</reference>
<keyword evidence="10" id="KW-1185">Reference proteome</keyword>
<feature type="transmembrane region" description="Helical" evidence="7">
    <location>
        <begin position="283"/>
        <end position="300"/>
    </location>
</feature>
<dbReference type="EMBL" id="PREZ01000005">
    <property type="protein sequence ID" value="PPA69795.1"/>
    <property type="molecule type" value="Genomic_DNA"/>
</dbReference>
<evidence type="ECO:0000256" key="5">
    <source>
        <dbReference type="ARBA" id="ARBA00022989"/>
    </source>
</evidence>
<proteinExistence type="predicted"/>
<dbReference type="Proteomes" id="UP000239047">
    <property type="component" value="Unassembled WGS sequence"/>
</dbReference>
<dbReference type="PANTHER" id="PTHR23513:SF6">
    <property type="entry name" value="MAJOR FACILITATOR SUPERFAMILY ASSOCIATED DOMAIN-CONTAINING PROTEIN"/>
    <property type="match status" value="1"/>
</dbReference>
<evidence type="ECO:0000256" key="3">
    <source>
        <dbReference type="ARBA" id="ARBA00022475"/>
    </source>
</evidence>
<evidence type="ECO:0000313" key="10">
    <source>
        <dbReference type="Proteomes" id="UP000239047"/>
    </source>
</evidence>
<feature type="transmembrane region" description="Helical" evidence="7">
    <location>
        <begin position="209"/>
        <end position="231"/>
    </location>
</feature>
<feature type="transmembrane region" description="Helical" evidence="7">
    <location>
        <begin position="306"/>
        <end position="326"/>
    </location>
</feature>
<protein>
    <submittedName>
        <fullName evidence="9">MFS transporter</fullName>
    </submittedName>
</protein>
<dbReference type="AlphaFoldDB" id="A0A2S5GA46"/>
<dbReference type="InterPro" id="IPR020846">
    <property type="entry name" value="MFS_dom"/>
</dbReference>
<dbReference type="RefSeq" id="WP_104058788.1">
    <property type="nucleotide sequence ID" value="NZ_PREZ01000005.1"/>
</dbReference>
<dbReference type="InterPro" id="IPR036259">
    <property type="entry name" value="MFS_trans_sf"/>
</dbReference>
<dbReference type="GO" id="GO:0005886">
    <property type="term" value="C:plasma membrane"/>
    <property type="evidence" value="ECO:0007669"/>
    <property type="project" value="UniProtKB-SubCell"/>
</dbReference>
<evidence type="ECO:0000313" key="9">
    <source>
        <dbReference type="EMBL" id="PPA69795.1"/>
    </source>
</evidence>
<evidence type="ECO:0000256" key="1">
    <source>
        <dbReference type="ARBA" id="ARBA00004651"/>
    </source>
</evidence>
<comment type="caution">
    <text evidence="9">The sequence shown here is derived from an EMBL/GenBank/DDBJ whole genome shotgun (WGS) entry which is preliminary data.</text>
</comment>
<gene>
    <name evidence="9" type="ORF">C4B60_14765</name>
</gene>
<feature type="transmembrane region" description="Helical" evidence="7">
    <location>
        <begin position="373"/>
        <end position="393"/>
    </location>
</feature>
<keyword evidence="3" id="KW-1003">Cell membrane</keyword>
<feature type="transmembrane region" description="Helical" evidence="7">
    <location>
        <begin position="75"/>
        <end position="96"/>
    </location>
</feature>
<keyword evidence="6 7" id="KW-0472">Membrane</keyword>
<feature type="transmembrane region" description="Helical" evidence="7">
    <location>
        <begin position="49"/>
        <end position="68"/>
    </location>
</feature>
<evidence type="ECO:0000256" key="6">
    <source>
        <dbReference type="ARBA" id="ARBA00023136"/>
    </source>
</evidence>
<comment type="subcellular location">
    <subcellularLocation>
        <location evidence="1">Cell membrane</location>
        <topology evidence="1">Multi-pass membrane protein</topology>
    </subcellularLocation>
</comment>
<dbReference type="Pfam" id="PF05977">
    <property type="entry name" value="MFS_3"/>
    <property type="match status" value="1"/>
</dbReference>
<sequence length="412" mass="45382">MKRSILKNRQFLFVWIGNVISELGGAFGTFCNSILVYQLTNSTMALGSMWLLYFLPSLVLQLFIGPFIDWWSRKWIMILSQWGKGLVFLVPLIALISGDLQVWHIYAVQIIVGLIAPAYTPANQAITPTIVPAAQLGTANAYIDGSVRLMTFSAPLLGGVVIEYTGVRATLLFVCITLLISGTLLLMIQERKNLETIRKSWLAQFREGISYFFTKPIMVWLGIFLAFVQFGVGVTMVVTLPYITNELSGSYAHYGYFMAGFPLGYIIGAIFVGKIKYQSRRNLMLGSLVAGGLTFIVLGVNYSIVLAITVEVIAGIAMAIFSIHNLTIVQQTVPNEMMGKITSVRLFIIRAAMPLGIVAGSILSEIWGIRPLYLLIGSIICTVSLAGLLLPYFKFIDEPGDSSEKNTDRNSA</sequence>
<evidence type="ECO:0000256" key="4">
    <source>
        <dbReference type="ARBA" id="ARBA00022692"/>
    </source>
</evidence>
<dbReference type="GO" id="GO:0022857">
    <property type="term" value="F:transmembrane transporter activity"/>
    <property type="evidence" value="ECO:0007669"/>
    <property type="project" value="InterPro"/>
</dbReference>
<keyword evidence="5 7" id="KW-1133">Transmembrane helix</keyword>
<dbReference type="PROSITE" id="PS50850">
    <property type="entry name" value="MFS"/>
    <property type="match status" value="1"/>
</dbReference>
<dbReference type="InterPro" id="IPR010290">
    <property type="entry name" value="TM_effector"/>
</dbReference>
<dbReference type="SUPFAM" id="SSF103473">
    <property type="entry name" value="MFS general substrate transporter"/>
    <property type="match status" value="1"/>
</dbReference>
<feature type="transmembrane region" description="Helical" evidence="7">
    <location>
        <begin position="347"/>
        <end position="367"/>
    </location>
</feature>
<keyword evidence="2" id="KW-0813">Transport</keyword>
<evidence type="ECO:0000256" key="7">
    <source>
        <dbReference type="SAM" id="Phobius"/>
    </source>
</evidence>